<keyword evidence="3" id="KW-0378">Hydrolase</keyword>
<accession>A0AAE3GK31</accession>
<name>A0AAE3GK31_9PSEU</name>
<evidence type="ECO:0000256" key="1">
    <source>
        <dbReference type="ARBA" id="ARBA00007261"/>
    </source>
</evidence>
<dbReference type="AlphaFoldDB" id="A0AAE3GK31"/>
<dbReference type="GO" id="GO:0006508">
    <property type="term" value="P:proteolysis"/>
    <property type="evidence" value="ECO:0007669"/>
    <property type="project" value="UniProtKB-KW"/>
</dbReference>
<comment type="caution">
    <text evidence="9">The sequence shown here is derived from an EMBL/GenBank/DDBJ whole genome shotgun (WGS) entry which is preliminary data.</text>
</comment>
<reference evidence="9" key="1">
    <citation type="submission" date="2022-06" db="EMBL/GenBank/DDBJ databases">
        <title>Genomic Encyclopedia of Archaeal and Bacterial Type Strains, Phase II (KMG-II): from individual species to whole genera.</title>
        <authorList>
            <person name="Goeker M."/>
        </authorList>
    </citation>
    <scope>NUCLEOTIDE SEQUENCE</scope>
    <source>
        <strain evidence="9">DSM 43935</strain>
    </source>
</reference>
<dbReference type="Proteomes" id="UP001206128">
    <property type="component" value="Unassembled WGS sequence"/>
</dbReference>
<dbReference type="Gene3D" id="3.30.830.10">
    <property type="entry name" value="Metalloenzyme, LuxS/M16 peptidase-like"/>
    <property type="match status" value="2"/>
</dbReference>
<dbReference type="InterPro" id="IPR011765">
    <property type="entry name" value="Pept_M16_N"/>
</dbReference>
<evidence type="ECO:0000259" key="7">
    <source>
        <dbReference type="Pfam" id="PF00675"/>
    </source>
</evidence>
<feature type="domain" description="Peptidase M16 N-terminal" evidence="7">
    <location>
        <begin position="16"/>
        <end position="132"/>
    </location>
</feature>
<evidence type="ECO:0000256" key="2">
    <source>
        <dbReference type="ARBA" id="ARBA00022670"/>
    </source>
</evidence>
<evidence type="ECO:0000313" key="9">
    <source>
        <dbReference type="EMBL" id="MCP2168867.1"/>
    </source>
</evidence>
<dbReference type="RefSeq" id="WP_253777070.1">
    <property type="nucleotide sequence ID" value="NZ_JAMTCK010000015.1"/>
</dbReference>
<keyword evidence="5" id="KW-0482">Metalloprotease</keyword>
<evidence type="ECO:0000256" key="3">
    <source>
        <dbReference type="ARBA" id="ARBA00022801"/>
    </source>
</evidence>
<evidence type="ECO:0000256" key="4">
    <source>
        <dbReference type="ARBA" id="ARBA00022833"/>
    </source>
</evidence>
<sequence length="437" mass="47460">MAAPELHRFTLPNGLRVVLAPDRSAPVVGVSVHYDVGFRSEPEGRTGFAHLFEHLMFQGSESLEKLAHFRHVQSSGGTFNGSTHPDYTDYYQVLPSAALERALFLEADRMRAPKLTQENLRNQIDVVKEEIRLNVLNRPYGGFPWIWLPPVLYKSFPNAHNGYGDFTDLEQATVDDCAAFFDTYYAPSNAVLTVAGDFAPEQARELVERHFGDVPARQVAPRPSFAEAPPTSELRGVHKDPHAPLPALAVGYRLPDPATDLDGYLAYLVLSGLLTDGDGARLQQRLVHRDALVTDVGSGCGLFGPLEARDPDTFTVTAIHSDQVEPDRVLAALDEELDKLAQAGPSAEELAKVTARWAASLHKEHDRMVSRTLGLGSTELLFGSPELLYELPERIAAVSESDVVTAAKALRPDARAVLTVAPAASADSTTDLPGGAA</sequence>
<keyword evidence="2" id="KW-0645">Protease</keyword>
<dbReference type="InterPro" id="IPR011249">
    <property type="entry name" value="Metalloenz_LuxS/M16"/>
</dbReference>
<dbReference type="InterPro" id="IPR007863">
    <property type="entry name" value="Peptidase_M16_C"/>
</dbReference>
<comment type="similarity">
    <text evidence="1">Belongs to the peptidase M16 family.</text>
</comment>
<gene>
    <name evidence="9" type="ORF">LX83_005745</name>
</gene>
<organism evidence="9 10">
    <name type="scientific">Goodfellowiella coeruleoviolacea</name>
    <dbReference type="NCBI Taxonomy" id="334858"/>
    <lineage>
        <taxon>Bacteria</taxon>
        <taxon>Bacillati</taxon>
        <taxon>Actinomycetota</taxon>
        <taxon>Actinomycetes</taxon>
        <taxon>Pseudonocardiales</taxon>
        <taxon>Pseudonocardiaceae</taxon>
        <taxon>Goodfellowiella</taxon>
    </lineage>
</organism>
<protein>
    <submittedName>
        <fullName evidence="9">Zn-dependent peptidase</fullName>
    </submittedName>
</protein>
<dbReference type="SUPFAM" id="SSF63411">
    <property type="entry name" value="LuxS/MPP-like metallohydrolase"/>
    <property type="match status" value="2"/>
</dbReference>
<dbReference type="GO" id="GO:0046872">
    <property type="term" value="F:metal ion binding"/>
    <property type="evidence" value="ECO:0007669"/>
    <property type="project" value="InterPro"/>
</dbReference>
<keyword evidence="10" id="KW-1185">Reference proteome</keyword>
<evidence type="ECO:0000256" key="6">
    <source>
        <dbReference type="SAM" id="MobiDB-lite"/>
    </source>
</evidence>
<dbReference type="PANTHER" id="PTHR43690">
    <property type="entry name" value="NARDILYSIN"/>
    <property type="match status" value="1"/>
</dbReference>
<dbReference type="PANTHER" id="PTHR43690:SF17">
    <property type="entry name" value="PROTEIN YHJJ"/>
    <property type="match status" value="1"/>
</dbReference>
<proteinExistence type="inferred from homology"/>
<dbReference type="EMBL" id="JAMTCK010000015">
    <property type="protein sequence ID" value="MCP2168867.1"/>
    <property type="molecule type" value="Genomic_DNA"/>
</dbReference>
<dbReference type="Pfam" id="PF05193">
    <property type="entry name" value="Peptidase_M16_C"/>
    <property type="match status" value="1"/>
</dbReference>
<dbReference type="GO" id="GO:0008237">
    <property type="term" value="F:metallopeptidase activity"/>
    <property type="evidence" value="ECO:0007669"/>
    <property type="project" value="UniProtKB-KW"/>
</dbReference>
<feature type="domain" description="Peptidase M16 C-terminal" evidence="8">
    <location>
        <begin position="173"/>
        <end position="353"/>
    </location>
</feature>
<dbReference type="InterPro" id="IPR050626">
    <property type="entry name" value="Peptidase_M16"/>
</dbReference>
<keyword evidence="4" id="KW-0862">Zinc</keyword>
<evidence type="ECO:0000256" key="5">
    <source>
        <dbReference type="ARBA" id="ARBA00023049"/>
    </source>
</evidence>
<dbReference type="Pfam" id="PF00675">
    <property type="entry name" value="Peptidase_M16"/>
    <property type="match status" value="1"/>
</dbReference>
<evidence type="ECO:0000313" key="10">
    <source>
        <dbReference type="Proteomes" id="UP001206128"/>
    </source>
</evidence>
<feature type="region of interest" description="Disordered" evidence="6">
    <location>
        <begin position="218"/>
        <end position="240"/>
    </location>
</feature>
<evidence type="ECO:0000259" key="8">
    <source>
        <dbReference type="Pfam" id="PF05193"/>
    </source>
</evidence>